<protein>
    <submittedName>
        <fullName evidence="1">Uncharacterized protein</fullName>
    </submittedName>
</protein>
<accession>A0A2I6PFU5</accession>
<evidence type="ECO:0000313" key="2">
    <source>
        <dbReference type="Proteomes" id="UP000240538"/>
    </source>
</evidence>
<gene>
    <name evidence="1" type="ORF">phiP43_226</name>
</gene>
<keyword evidence="2" id="KW-1185">Reference proteome</keyword>
<name>A0A2I6PFU5_9CAUD</name>
<evidence type="ECO:0000313" key="1">
    <source>
        <dbReference type="EMBL" id="AUM58584.1"/>
    </source>
</evidence>
<proteinExistence type="predicted"/>
<dbReference type="Proteomes" id="UP000240538">
    <property type="component" value="Segment"/>
</dbReference>
<organism evidence="1 2">
    <name type="scientific">Proteus phage phiP4-3</name>
    <dbReference type="NCBI Taxonomy" id="2065203"/>
    <lineage>
        <taxon>Viruses</taxon>
        <taxon>Duplodnaviria</taxon>
        <taxon>Heunggongvirae</taxon>
        <taxon>Uroviricota</taxon>
        <taxon>Caudoviricetes</taxon>
        <taxon>Pantevenvirales</taxon>
        <taxon>Straboviridae</taxon>
        <taxon>Bragavirus</taxon>
        <taxon>Bragavirus p43</taxon>
    </lineage>
</organism>
<reference evidence="1 2" key="1">
    <citation type="submission" date="2017-12" db="EMBL/GenBank/DDBJ databases">
        <title>Complete genome sequence and characterization of bacteriophage phiP4-3 infecting Proteus pennea.</title>
        <authorList>
            <person name="He Y."/>
            <person name="Yang H."/>
        </authorList>
    </citation>
    <scope>NUCLEOTIDE SEQUENCE [LARGE SCALE GENOMIC DNA]</scope>
</reference>
<dbReference type="EMBL" id="MG696114">
    <property type="protein sequence ID" value="AUM58584.1"/>
    <property type="molecule type" value="Genomic_DNA"/>
</dbReference>
<sequence length="65" mass="7704">MDYYNKEFWKMASRGPSFFESQSMTQQIATQVSKAVRTNPEIKCISVFTYNADRFPNWERTVVEI</sequence>